<proteinExistence type="predicted"/>
<feature type="region of interest" description="Disordered" evidence="1">
    <location>
        <begin position="34"/>
        <end position="114"/>
    </location>
</feature>
<reference evidence="2" key="1">
    <citation type="submission" date="2015-04" db="EMBL/GenBank/DDBJ databases">
        <title>The genome sequence of the plant pathogenic Rhizarian Plasmodiophora brassicae reveals insights in its biotrophic life cycle and the origin of chitin synthesis.</title>
        <authorList>
            <person name="Schwelm A."/>
            <person name="Fogelqvist J."/>
            <person name="Knaust A."/>
            <person name="Julke S."/>
            <person name="Lilja T."/>
            <person name="Dhandapani V."/>
            <person name="Bonilla-Rosso G."/>
            <person name="Karlsson M."/>
            <person name="Shevchenko A."/>
            <person name="Choi S.R."/>
            <person name="Kim H.G."/>
            <person name="Park J.Y."/>
            <person name="Lim Y.P."/>
            <person name="Ludwig-Muller J."/>
            <person name="Dixelius C."/>
        </authorList>
    </citation>
    <scope>NUCLEOTIDE SEQUENCE</scope>
    <source>
        <tissue evidence="2">Potato root galls</tissue>
    </source>
</reference>
<feature type="non-terminal residue" evidence="2">
    <location>
        <position position="1"/>
    </location>
</feature>
<sequence>KYGPHSSVIISIFSAMCGAFLDRKHSQLNAAFTNRMPLKDEEESSRSLRANKENAPTHHLVRHQPSSLRIDSLPRAPSFTELDEHLSSEDEANPPPFSRTSSVGTAETDALGLQ</sequence>
<accession>A0A0H5QQF5</accession>
<evidence type="ECO:0000256" key="1">
    <source>
        <dbReference type="SAM" id="MobiDB-lite"/>
    </source>
</evidence>
<name>A0A0H5QQF5_9EUKA</name>
<protein>
    <submittedName>
        <fullName evidence="2">Uncharacterized protein</fullName>
    </submittedName>
</protein>
<feature type="non-terminal residue" evidence="2">
    <location>
        <position position="114"/>
    </location>
</feature>
<feature type="compositionally biased region" description="Basic and acidic residues" evidence="1">
    <location>
        <begin position="44"/>
        <end position="56"/>
    </location>
</feature>
<organism evidence="2">
    <name type="scientific">Spongospora subterranea</name>
    <dbReference type="NCBI Taxonomy" id="70186"/>
    <lineage>
        <taxon>Eukaryota</taxon>
        <taxon>Sar</taxon>
        <taxon>Rhizaria</taxon>
        <taxon>Endomyxa</taxon>
        <taxon>Phytomyxea</taxon>
        <taxon>Plasmodiophorida</taxon>
        <taxon>Plasmodiophoridae</taxon>
        <taxon>Spongospora</taxon>
    </lineage>
</organism>
<dbReference type="EMBL" id="HACM01003390">
    <property type="protein sequence ID" value="CRZ03832.1"/>
    <property type="molecule type" value="Transcribed_RNA"/>
</dbReference>
<evidence type="ECO:0000313" key="2">
    <source>
        <dbReference type="EMBL" id="CRZ03832.1"/>
    </source>
</evidence>
<dbReference type="AlphaFoldDB" id="A0A0H5QQF5"/>